<name>A0A5C4N4C7_9RHOB</name>
<dbReference type="InterPro" id="IPR047641">
    <property type="entry name" value="ABC_transpr_MalK/UgpC-like"/>
</dbReference>
<dbReference type="PROSITE" id="PS00211">
    <property type="entry name" value="ABC_TRANSPORTER_1"/>
    <property type="match status" value="1"/>
</dbReference>
<evidence type="ECO:0000256" key="1">
    <source>
        <dbReference type="ARBA" id="ARBA00005417"/>
    </source>
</evidence>
<dbReference type="Pfam" id="PF08402">
    <property type="entry name" value="TOBE_2"/>
    <property type="match status" value="1"/>
</dbReference>
<evidence type="ECO:0000256" key="3">
    <source>
        <dbReference type="ARBA" id="ARBA00022741"/>
    </source>
</evidence>
<dbReference type="InterPro" id="IPR003439">
    <property type="entry name" value="ABC_transporter-like_ATP-bd"/>
</dbReference>
<dbReference type="AlphaFoldDB" id="A0A5C4N4C7"/>
<feature type="domain" description="ABC transporter" evidence="5">
    <location>
        <begin position="4"/>
        <end position="234"/>
    </location>
</feature>
<keyword evidence="3" id="KW-0547">Nucleotide-binding</keyword>
<keyword evidence="7" id="KW-1185">Reference proteome</keyword>
<dbReference type="PANTHER" id="PTHR43875:SF3">
    <property type="entry name" value="MALTOSE_MALTODEXTRIN IMPORT ATP-BINDING PROTEIN MALK"/>
    <property type="match status" value="1"/>
</dbReference>
<evidence type="ECO:0000256" key="2">
    <source>
        <dbReference type="ARBA" id="ARBA00022448"/>
    </source>
</evidence>
<dbReference type="Gene3D" id="2.40.50.140">
    <property type="entry name" value="Nucleic acid-binding proteins"/>
    <property type="match status" value="1"/>
</dbReference>
<dbReference type="SUPFAM" id="SSF52540">
    <property type="entry name" value="P-loop containing nucleoside triphosphate hydrolases"/>
    <property type="match status" value="1"/>
</dbReference>
<keyword evidence="2" id="KW-0813">Transport</keyword>
<dbReference type="PANTHER" id="PTHR43875">
    <property type="entry name" value="MALTODEXTRIN IMPORT ATP-BINDING PROTEIN MSMX"/>
    <property type="match status" value="1"/>
</dbReference>
<dbReference type="GO" id="GO:1990060">
    <property type="term" value="C:maltose transport complex"/>
    <property type="evidence" value="ECO:0007669"/>
    <property type="project" value="TreeGrafter"/>
</dbReference>
<dbReference type="NCBIfam" id="NF008653">
    <property type="entry name" value="PRK11650.1"/>
    <property type="match status" value="1"/>
</dbReference>
<dbReference type="GO" id="GO:0015423">
    <property type="term" value="F:ABC-type maltose transporter activity"/>
    <property type="evidence" value="ECO:0007669"/>
    <property type="project" value="TreeGrafter"/>
</dbReference>
<dbReference type="InterPro" id="IPR012340">
    <property type="entry name" value="NA-bd_OB-fold"/>
</dbReference>
<evidence type="ECO:0000313" key="6">
    <source>
        <dbReference type="EMBL" id="TNC52381.1"/>
    </source>
</evidence>
<gene>
    <name evidence="6" type="primary">ugpC</name>
    <name evidence="6" type="ORF">FHG66_02230</name>
</gene>
<dbReference type="InterPro" id="IPR013611">
    <property type="entry name" value="Transp-assoc_OB_typ2"/>
</dbReference>
<dbReference type="PROSITE" id="PS50893">
    <property type="entry name" value="ABC_TRANSPORTER_2"/>
    <property type="match status" value="1"/>
</dbReference>
<organism evidence="6 7">
    <name type="scientific">Rubellimicrobium rubrum</name>
    <dbReference type="NCBI Taxonomy" id="2585369"/>
    <lineage>
        <taxon>Bacteria</taxon>
        <taxon>Pseudomonadati</taxon>
        <taxon>Pseudomonadota</taxon>
        <taxon>Alphaproteobacteria</taxon>
        <taxon>Rhodobacterales</taxon>
        <taxon>Roseobacteraceae</taxon>
        <taxon>Rubellimicrobium</taxon>
    </lineage>
</organism>
<dbReference type="GO" id="GO:0016887">
    <property type="term" value="F:ATP hydrolysis activity"/>
    <property type="evidence" value="ECO:0007669"/>
    <property type="project" value="InterPro"/>
</dbReference>
<comment type="similarity">
    <text evidence="1">Belongs to the ABC transporter superfamily.</text>
</comment>
<dbReference type="Proteomes" id="UP000305887">
    <property type="component" value="Unassembled WGS sequence"/>
</dbReference>
<comment type="caution">
    <text evidence="6">The sequence shown here is derived from an EMBL/GenBank/DDBJ whole genome shotgun (WGS) entry which is preliminary data.</text>
</comment>
<reference evidence="6 7" key="1">
    <citation type="submission" date="2019-06" db="EMBL/GenBank/DDBJ databases">
        <title>YIM 131921 draft genome.</title>
        <authorList>
            <person name="Jiang L."/>
        </authorList>
    </citation>
    <scope>NUCLEOTIDE SEQUENCE [LARGE SCALE GENOMIC DNA]</scope>
    <source>
        <strain evidence="6 7">YIM 131921</strain>
    </source>
</reference>
<dbReference type="FunFam" id="3.40.50.300:FF:000042">
    <property type="entry name" value="Maltose/maltodextrin ABC transporter, ATP-binding protein"/>
    <property type="match status" value="1"/>
</dbReference>
<dbReference type="GO" id="GO:0055052">
    <property type="term" value="C:ATP-binding cassette (ABC) transporter complex, substrate-binding subunit-containing"/>
    <property type="evidence" value="ECO:0007669"/>
    <property type="project" value="TreeGrafter"/>
</dbReference>
<dbReference type="InterPro" id="IPR003593">
    <property type="entry name" value="AAA+_ATPase"/>
</dbReference>
<evidence type="ECO:0000256" key="4">
    <source>
        <dbReference type="ARBA" id="ARBA00022840"/>
    </source>
</evidence>
<dbReference type="GO" id="GO:0005524">
    <property type="term" value="F:ATP binding"/>
    <property type="evidence" value="ECO:0007669"/>
    <property type="project" value="UniProtKB-KW"/>
</dbReference>
<sequence length="327" mass="35296">MAEVQLRGVSKSFGGLEVIKGIDLTVASGEFCVFVGPSGCGKSTLLRMIAGLEEVTDGEIRIGGRDVTDAEPSARGIAMVFQNYALYPHLTVAQNIGFGLSLARMPKAEIEAKVRAAADTLQLTHLLDRKPKALSGGQRQRVAIGRAIVRDPKVFLFDEPLSNLDASLRAEMRLEIADLHGRLDATMIYVTHDQVEAMTMADQIVVLNGGRIEQAGTPMELYRRPDTPFVAGFLGSPRMNLFNGDAARAMGTGVYGIRPEHVLLSPDRGRWQGRVRHVERLGADAIIYLDVPQLGELVARTGGDTTLGPGAQVWATPQDGAEHRFGG</sequence>
<accession>A0A5C4N4C7</accession>
<dbReference type="RefSeq" id="WP_139075065.1">
    <property type="nucleotide sequence ID" value="NZ_VDFU01000002.1"/>
</dbReference>
<dbReference type="InterPro" id="IPR027417">
    <property type="entry name" value="P-loop_NTPase"/>
</dbReference>
<dbReference type="InterPro" id="IPR017871">
    <property type="entry name" value="ABC_transporter-like_CS"/>
</dbReference>
<dbReference type="SMART" id="SM00382">
    <property type="entry name" value="AAA"/>
    <property type="match status" value="1"/>
</dbReference>
<dbReference type="InterPro" id="IPR015855">
    <property type="entry name" value="ABC_transpr_MalK-like"/>
</dbReference>
<evidence type="ECO:0000259" key="5">
    <source>
        <dbReference type="PROSITE" id="PS50893"/>
    </source>
</evidence>
<keyword evidence="4 6" id="KW-0067">ATP-binding</keyword>
<protein>
    <submittedName>
        <fullName evidence="6">sn-glycerol-3-phosphate ABC transporter ATP-binding protein UgpC</fullName>
    </submittedName>
</protein>
<dbReference type="SUPFAM" id="SSF50331">
    <property type="entry name" value="MOP-like"/>
    <property type="match status" value="1"/>
</dbReference>
<dbReference type="OrthoDB" id="7811600at2"/>
<dbReference type="EMBL" id="VDFU01000002">
    <property type="protein sequence ID" value="TNC52381.1"/>
    <property type="molecule type" value="Genomic_DNA"/>
</dbReference>
<dbReference type="Gene3D" id="3.40.50.300">
    <property type="entry name" value="P-loop containing nucleotide triphosphate hydrolases"/>
    <property type="match status" value="1"/>
</dbReference>
<dbReference type="CDD" id="cd03301">
    <property type="entry name" value="ABC_MalK_N"/>
    <property type="match status" value="1"/>
</dbReference>
<proteinExistence type="inferred from homology"/>
<evidence type="ECO:0000313" key="7">
    <source>
        <dbReference type="Proteomes" id="UP000305887"/>
    </source>
</evidence>
<dbReference type="Pfam" id="PF00005">
    <property type="entry name" value="ABC_tran"/>
    <property type="match status" value="1"/>
</dbReference>
<dbReference type="InterPro" id="IPR008995">
    <property type="entry name" value="Mo/tungstate-bd_C_term_dom"/>
</dbReference>